<comment type="similarity">
    <text evidence="1 5 6">Belongs to the peptidase S8 family.</text>
</comment>
<proteinExistence type="inferred from homology"/>
<evidence type="ECO:0000256" key="6">
    <source>
        <dbReference type="RuleBase" id="RU003355"/>
    </source>
</evidence>
<reference evidence="9 10" key="1">
    <citation type="submission" date="2021-03" db="EMBL/GenBank/DDBJ databases">
        <title>Whole genome shotgun sequence of Actinoplanes toevensis NBRC 105298.</title>
        <authorList>
            <person name="Komaki H."/>
            <person name="Tamura T."/>
        </authorList>
    </citation>
    <scope>NUCLEOTIDE SEQUENCE [LARGE SCALE GENOMIC DNA]</scope>
    <source>
        <strain evidence="9 10">NBRC 105298</strain>
    </source>
</reference>
<feature type="compositionally biased region" description="Basic and acidic residues" evidence="7">
    <location>
        <begin position="337"/>
        <end position="349"/>
    </location>
</feature>
<evidence type="ECO:0000313" key="9">
    <source>
        <dbReference type="EMBL" id="GIM91838.1"/>
    </source>
</evidence>
<evidence type="ECO:0000256" key="3">
    <source>
        <dbReference type="ARBA" id="ARBA00022801"/>
    </source>
</evidence>
<evidence type="ECO:0000256" key="5">
    <source>
        <dbReference type="PROSITE-ProRule" id="PRU01240"/>
    </source>
</evidence>
<organism evidence="9 10">
    <name type="scientific">Paractinoplanes toevensis</name>
    <dbReference type="NCBI Taxonomy" id="571911"/>
    <lineage>
        <taxon>Bacteria</taxon>
        <taxon>Bacillati</taxon>
        <taxon>Actinomycetota</taxon>
        <taxon>Actinomycetes</taxon>
        <taxon>Micromonosporales</taxon>
        <taxon>Micromonosporaceae</taxon>
        <taxon>Paractinoplanes</taxon>
    </lineage>
</organism>
<evidence type="ECO:0000259" key="8">
    <source>
        <dbReference type="Pfam" id="PF00082"/>
    </source>
</evidence>
<dbReference type="Proteomes" id="UP000677082">
    <property type="component" value="Unassembled WGS sequence"/>
</dbReference>
<dbReference type="PROSITE" id="PS51892">
    <property type="entry name" value="SUBTILASE"/>
    <property type="match status" value="1"/>
</dbReference>
<dbReference type="EMBL" id="BOQN01000050">
    <property type="protein sequence ID" value="GIM91838.1"/>
    <property type="molecule type" value="Genomic_DNA"/>
</dbReference>
<dbReference type="GO" id="GO:0004252">
    <property type="term" value="F:serine-type endopeptidase activity"/>
    <property type="evidence" value="ECO:0007669"/>
    <property type="project" value="UniProtKB-UniRule"/>
</dbReference>
<dbReference type="SUPFAM" id="SSF52743">
    <property type="entry name" value="Subtilisin-like"/>
    <property type="match status" value="1"/>
</dbReference>
<dbReference type="PRINTS" id="PR00723">
    <property type="entry name" value="SUBTILISIN"/>
</dbReference>
<feature type="active site" description="Charge relay system" evidence="5">
    <location>
        <position position="215"/>
    </location>
</feature>
<feature type="region of interest" description="Disordered" evidence="7">
    <location>
        <begin position="336"/>
        <end position="362"/>
    </location>
</feature>
<dbReference type="GO" id="GO:0006508">
    <property type="term" value="P:proteolysis"/>
    <property type="evidence" value="ECO:0007669"/>
    <property type="project" value="UniProtKB-KW"/>
</dbReference>
<evidence type="ECO:0000256" key="2">
    <source>
        <dbReference type="ARBA" id="ARBA00022670"/>
    </source>
</evidence>
<feature type="active site" description="Charge relay system" evidence="5">
    <location>
        <position position="393"/>
    </location>
</feature>
<dbReference type="Pfam" id="PF00082">
    <property type="entry name" value="Peptidase_S8"/>
    <property type="match status" value="1"/>
</dbReference>
<dbReference type="RefSeq" id="WP_213007736.1">
    <property type="nucleotide sequence ID" value="NZ_BOQN01000050.1"/>
</dbReference>
<protein>
    <recommendedName>
        <fullName evidence="8">Peptidase S8/S53 domain-containing protein</fullName>
    </recommendedName>
</protein>
<sequence>MRIEYYAGGRKRRVALEAGPLAVSGRRSLRDDDPIRMVRAEAGETSVIATGTLSVSDAPAEEIVWLRRRFGMTPVAEGSHGKVLLSAPLDAGDPVRLVARAAVAIFERGTVGSAQPNFLRLMAEPEPEPVEAAESTEGEADGQWALDNLGRPGVIGADVAARAAWTITRGDPDVRVAVLDDGVDTAHPYLKSGVVAERDFRDADDVAAPRGNDAHGTACAGIICSRDDDLRGLAPDVSLVVCRIGGRSPAGWLADDFAVADAVDWCWDTAGSAVLSNSWGGGPPSDLVLLAFDRARTRGRGGLGSVVVAAAGNSQASSVLYPGDAADVLTVGASNQWDERKTRSSRDGETNWGSNSGPGLDLMAPGVRIRTTDVAGPAGSSPGLSTGRFNGTSAATPFVAAAAAMVLSVAPELTEAAVRTTLTGTADSMGPSGWDPAVGFGRLNVFRALRAARRG</sequence>
<gene>
    <name evidence="9" type="ORF">Ato02nite_036310</name>
</gene>
<dbReference type="PROSITE" id="PS00136">
    <property type="entry name" value="SUBTILASE_ASP"/>
    <property type="match status" value="1"/>
</dbReference>
<dbReference type="InterPro" id="IPR023827">
    <property type="entry name" value="Peptidase_S8_Asp-AS"/>
</dbReference>
<dbReference type="Gene3D" id="3.40.50.200">
    <property type="entry name" value="Peptidase S8/S53 domain"/>
    <property type="match status" value="1"/>
</dbReference>
<evidence type="ECO:0000256" key="1">
    <source>
        <dbReference type="ARBA" id="ARBA00011073"/>
    </source>
</evidence>
<accession>A0A919TA28</accession>
<feature type="domain" description="Peptidase S8/S53" evidence="8">
    <location>
        <begin position="173"/>
        <end position="441"/>
    </location>
</feature>
<dbReference type="InterPro" id="IPR051048">
    <property type="entry name" value="Peptidase_S8/S53_subtilisin"/>
</dbReference>
<dbReference type="PANTHER" id="PTHR43399">
    <property type="entry name" value="SUBTILISIN-RELATED"/>
    <property type="match status" value="1"/>
</dbReference>
<keyword evidence="10" id="KW-1185">Reference proteome</keyword>
<keyword evidence="3 5" id="KW-0378">Hydrolase</keyword>
<dbReference type="InterPro" id="IPR022398">
    <property type="entry name" value="Peptidase_S8_His-AS"/>
</dbReference>
<dbReference type="InterPro" id="IPR000209">
    <property type="entry name" value="Peptidase_S8/S53_dom"/>
</dbReference>
<keyword evidence="2 5" id="KW-0645">Protease</keyword>
<keyword evidence="4 5" id="KW-0720">Serine protease</keyword>
<evidence type="ECO:0000313" key="10">
    <source>
        <dbReference type="Proteomes" id="UP000677082"/>
    </source>
</evidence>
<evidence type="ECO:0000256" key="4">
    <source>
        <dbReference type="ARBA" id="ARBA00022825"/>
    </source>
</evidence>
<dbReference type="InterPro" id="IPR036852">
    <property type="entry name" value="Peptidase_S8/S53_dom_sf"/>
</dbReference>
<dbReference type="InterPro" id="IPR023828">
    <property type="entry name" value="Peptidase_S8_Ser-AS"/>
</dbReference>
<dbReference type="AlphaFoldDB" id="A0A919TA28"/>
<dbReference type="PROSITE" id="PS00138">
    <property type="entry name" value="SUBTILASE_SER"/>
    <property type="match status" value="1"/>
</dbReference>
<dbReference type="PROSITE" id="PS00137">
    <property type="entry name" value="SUBTILASE_HIS"/>
    <property type="match status" value="1"/>
</dbReference>
<feature type="active site" description="Charge relay system" evidence="5">
    <location>
        <position position="180"/>
    </location>
</feature>
<comment type="caution">
    <text evidence="9">The sequence shown here is derived from an EMBL/GenBank/DDBJ whole genome shotgun (WGS) entry which is preliminary data.</text>
</comment>
<name>A0A919TA28_9ACTN</name>
<evidence type="ECO:0000256" key="7">
    <source>
        <dbReference type="SAM" id="MobiDB-lite"/>
    </source>
</evidence>
<dbReference type="PANTHER" id="PTHR43399:SF4">
    <property type="entry name" value="CELL WALL-ASSOCIATED PROTEASE"/>
    <property type="match status" value="1"/>
</dbReference>
<dbReference type="InterPro" id="IPR015500">
    <property type="entry name" value="Peptidase_S8_subtilisin-rel"/>
</dbReference>